<reference evidence="5" key="1">
    <citation type="submission" date="2022-11" db="EMBL/GenBank/DDBJ databases">
        <title>High-quality draft genome sequence of Galbibacter sp. strain CMA-7.</title>
        <authorList>
            <person name="Wei L."/>
            <person name="Dong C."/>
            <person name="Shao Z."/>
        </authorList>
    </citation>
    <scope>NUCLEOTIDE SEQUENCE</scope>
    <source>
        <strain evidence="5">CMA-7</strain>
    </source>
</reference>
<dbReference type="SUPFAM" id="SSF46785">
    <property type="entry name" value="Winged helix' DNA-binding domain"/>
    <property type="match status" value="1"/>
</dbReference>
<name>A0ABT6FN46_9FLAO</name>
<dbReference type="InterPro" id="IPR046335">
    <property type="entry name" value="LacI/GalR-like_sensor"/>
</dbReference>
<dbReference type="InterPro" id="IPR028082">
    <property type="entry name" value="Peripla_BP_I"/>
</dbReference>
<dbReference type="Proteomes" id="UP001153642">
    <property type="component" value="Unassembled WGS sequence"/>
</dbReference>
<proteinExistence type="predicted"/>
<dbReference type="Gene3D" id="3.40.50.2300">
    <property type="match status" value="2"/>
</dbReference>
<dbReference type="PROSITE" id="PS50949">
    <property type="entry name" value="HTH_GNTR"/>
    <property type="match status" value="1"/>
</dbReference>
<keyword evidence="1" id="KW-0805">Transcription regulation</keyword>
<feature type="domain" description="HTH gntR-type" evidence="4">
    <location>
        <begin position="15"/>
        <end position="83"/>
    </location>
</feature>
<dbReference type="Pfam" id="PF00392">
    <property type="entry name" value="GntR"/>
    <property type="match status" value="1"/>
</dbReference>
<evidence type="ECO:0000259" key="4">
    <source>
        <dbReference type="PROSITE" id="PS50949"/>
    </source>
</evidence>
<sequence length="348" mass="40549">MDKKLNISILEESRVPKYTQIVNSIIGNISSGKLEMGERIPSINELSAEYYLSRDTVEKAYNILKEKKIITSVKGKGYYVSRTQLIAKKNILFLINKPSSYKMRIFKSFTNAIGADVHVDLSIYHCDETLFLNLIEKHKNSYDHYIIMPHFKNDSLKHLSYTDEITAAINEIPKHKLVLMDNNKLQISGTIREIYQDFENDIFDALTKGFEKLKRYKKLFLIYPRKVIYPYPLRILRGFVKFCGTHEFDYEILDEVYQDMEIKPLDAYIVIEENDLVNLVKMIRDQGFIMGRSVGVISYNDTPLKELLDITVVSTDFKAMGEKAAEMIMNNSYEKIKNPFHFIERISV</sequence>
<dbReference type="CDD" id="cd07377">
    <property type="entry name" value="WHTH_GntR"/>
    <property type="match status" value="1"/>
</dbReference>
<dbReference type="PANTHER" id="PTHR38445">
    <property type="entry name" value="HTH-TYPE TRANSCRIPTIONAL REPRESSOR YTRA"/>
    <property type="match status" value="1"/>
</dbReference>
<evidence type="ECO:0000256" key="2">
    <source>
        <dbReference type="ARBA" id="ARBA00023125"/>
    </source>
</evidence>
<dbReference type="RefSeq" id="WP_277898442.1">
    <property type="nucleotide sequence ID" value="NZ_JAPMUA010000001.1"/>
</dbReference>
<dbReference type="Pfam" id="PF13377">
    <property type="entry name" value="Peripla_BP_3"/>
    <property type="match status" value="1"/>
</dbReference>
<keyword evidence="6" id="KW-1185">Reference proteome</keyword>
<dbReference type="Gene3D" id="1.10.10.10">
    <property type="entry name" value="Winged helix-like DNA-binding domain superfamily/Winged helix DNA-binding domain"/>
    <property type="match status" value="1"/>
</dbReference>
<dbReference type="EMBL" id="JAPMUA010000001">
    <property type="protein sequence ID" value="MDG3584684.1"/>
    <property type="molecule type" value="Genomic_DNA"/>
</dbReference>
<gene>
    <name evidence="5" type="ORF">OSR52_02305</name>
</gene>
<organism evidence="5 6">
    <name type="scientific">Galbibacter pacificus</name>
    <dbReference type="NCBI Taxonomy" id="2996052"/>
    <lineage>
        <taxon>Bacteria</taxon>
        <taxon>Pseudomonadati</taxon>
        <taxon>Bacteroidota</taxon>
        <taxon>Flavobacteriia</taxon>
        <taxon>Flavobacteriales</taxon>
        <taxon>Flavobacteriaceae</taxon>
        <taxon>Galbibacter</taxon>
    </lineage>
</organism>
<protein>
    <submittedName>
        <fullName evidence="5">GntR family transcriptional regulator</fullName>
    </submittedName>
</protein>
<keyword evidence="2" id="KW-0238">DNA-binding</keyword>
<evidence type="ECO:0000256" key="1">
    <source>
        <dbReference type="ARBA" id="ARBA00023015"/>
    </source>
</evidence>
<dbReference type="SMART" id="SM00345">
    <property type="entry name" value="HTH_GNTR"/>
    <property type="match status" value="1"/>
</dbReference>
<keyword evidence="3" id="KW-0804">Transcription</keyword>
<evidence type="ECO:0000313" key="5">
    <source>
        <dbReference type="EMBL" id="MDG3584684.1"/>
    </source>
</evidence>
<dbReference type="InterPro" id="IPR036388">
    <property type="entry name" value="WH-like_DNA-bd_sf"/>
</dbReference>
<comment type="caution">
    <text evidence="5">The sequence shown here is derived from an EMBL/GenBank/DDBJ whole genome shotgun (WGS) entry which is preliminary data.</text>
</comment>
<evidence type="ECO:0000256" key="3">
    <source>
        <dbReference type="ARBA" id="ARBA00023163"/>
    </source>
</evidence>
<accession>A0ABT6FN46</accession>
<dbReference type="InterPro" id="IPR036390">
    <property type="entry name" value="WH_DNA-bd_sf"/>
</dbReference>
<dbReference type="InterPro" id="IPR000524">
    <property type="entry name" value="Tscrpt_reg_HTH_GntR"/>
</dbReference>
<dbReference type="PANTHER" id="PTHR38445:SF10">
    <property type="entry name" value="GNTR-FAMILY TRANSCRIPTIONAL REGULATOR"/>
    <property type="match status" value="1"/>
</dbReference>
<evidence type="ECO:0000313" key="6">
    <source>
        <dbReference type="Proteomes" id="UP001153642"/>
    </source>
</evidence>
<dbReference type="SUPFAM" id="SSF53822">
    <property type="entry name" value="Periplasmic binding protein-like I"/>
    <property type="match status" value="1"/>
</dbReference>